<dbReference type="GO" id="GO:0003723">
    <property type="term" value="F:RNA binding"/>
    <property type="evidence" value="ECO:0007669"/>
    <property type="project" value="TreeGrafter"/>
</dbReference>
<dbReference type="SUPFAM" id="SSF50249">
    <property type="entry name" value="Nucleic acid-binding proteins"/>
    <property type="match status" value="2"/>
</dbReference>
<protein>
    <recommendedName>
        <fullName evidence="2">S1 motif domain-containing protein</fullName>
    </recommendedName>
</protein>
<dbReference type="PROSITE" id="PS50126">
    <property type="entry name" value="S1"/>
    <property type="match status" value="2"/>
</dbReference>
<dbReference type="PANTHER" id="PTHR15838">
    <property type="entry name" value="NUCLEOLAR PROTEIN OF 40 KDA"/>
    <property type="match status" value="1"/>
</dbReference>
<reference evidence="3" key="1">
    <citation type="submission" date="2020-06" db="EMBL/GenBank/DDBJ databases">
        <title>WGS assembly of Ceratodon purpureus strain R40.</title>
        <authorList>
            <person name="Carey S.B."/>
            <person name="Jenkins J."/>
            <person name="Shu S."/>
            <person name="Lovell J.T."/>
            <person name="Sreedasyam A."/>
            <person name="Maumus F."/>
            <person name="Tiley G.P."/>
            <person name="Fernandez-Pozo N."/>
            <person name="Barry K."/>
            <person name="Chen C."/>
            <person name="Wang M."/>
            <person name="Lipzen A."/>
            <person name="Daum C."/>
            <person name="Saski C.A."/>
            <person name="Payton A.C."/>
            <person name="Mcbreen J.C."/>
            <person name="Conrad R.E."/>
            <person name="Kollar L.M."/>
            <person name="Olsson S."/>
            <person name="Huttunen S."/>
            <person name="Landis J.B."/>
            <person name="Wickett N.J."/>
            <person name="Johnson M.G."/>
            <person name="Rensing S.A."/>
            <person name="Grimwood J."/>
            <person name="Schmutz J."/>
            <person name="Mcdaniel S.F."/>
        </authorList>
    </citation>
    <scope>NUCLEOTIDE SEQUENCE</scope>
    <source>
        <strain evidence="3">R40</strain>
    </source>
</reference>
<feature type="compositionally biased region" description="Gly residues" evidence="1">
    <location>
        <begin position="143"/>
        <end position="153"/>
    </location>
</feature>
<feature type="domain" description="S1 motif" evidence="2">
    <location>
        <begin position="335"/>
        <end position="408"/>
    </location>
</feature>
<proteinExistence type="predicted"/>
<comment type="caution">
    <text evidence="3">The sequence shown here is derived from an EMBL/GenBank/DDBJ whole genome shotgun (WGS) entry which is preliminary data.</text>
</comment>
<dbReference type="EMBL" id="CM026422">
    <property type="protein sequence ID" value="KAG0586749.1"/>
    <property type="molecule type" value="Genomic_DNA"/>
</dbReference>
<dbReference type="AlphaFoldDB" id="A0A8T0IUV3"/>
<name>A0A8T0IUV3_CERPU</name>
<evidence type="ECO:0000313" key="4">
    <source>
        <dbReference type="Proteomes" id="UP000822688"/>
    </source>
</evidence>
<dbReference type="InterPro" id="IPR003029">
    <property type="entry name" value="S1_domain"/>
</dbReference>
<evidence type="ECO:0000256" key="1">
    <source>
        <dbReference type="SAM" id="MobiDB-lite"/>
    </source>
</evidence>
<evidence type="ECO:0000313" key="3">
    <source>
        <dbReference type="EMBL" id="KAG0586749.1"/>
    </source>
</evidence>
<dbReference type="Gene3D" id="2.40.50.140">
    <property type="entry name" value="Nucleic acid-binding proteins"/>
    <property type="match status" value="1"/>
</dbReference>
<gene>
    <name evidence="3" type="ORF">KC19_2G114100</name>
</gene>
<sequence length="559" mass="59441">MLSQAGGGVGCSHVDQTRVGSGSAAAAAPEWRALCLPGRGRGGVTGGAVVCSQGVQAAPVERSCGSARSQLRLDGDDVGVASRDGGAGGPGLVGRLARVSLRPPVPVPDGGGDDGDGEGDGFGDGDASEGGIGSDGGSADYGRGVGGNGGGRGVVAQPILQDKGKKETTSFERFARARAAGRELVERNKGAAGLGVANEEGVFYKPRVGDYVMGVVASGNFSKLDVNIGAKNLGHLFRKDVMPLDSCSIREMSWEFSDGNSAESSGVAGPRRGLRFVRDEDVLNMAIEAPMAVELGTVLTMEVKGMTPSGRALLSARSVAREYAWQRVRQLFEYNAVLEVEIMEWTTAGLVSRIEGLRAFLPIYYLVNRAPDTATSGSVSYKEYVGQKISIMISSVDKARSNVVISEKKAWMTKNAYFGALVEGIVTEIQPYGVHIRMKNTDMSGVLHISNISRAKVNNIASVFYIGEEVKVMVVPSSKNNRLSFSTVELESEHGLILRDKEAVFQEAERIAAEIAKTYERKQSESTPDSNIDNADLVGRRRAIANWDWLYFGDKTEVD</sequence>
<dbReference type="Proteomes" id="UP000822688">
    <property type="component" value="Chromosome 2"/>
</dbReference>
<dbReference type="GO" id="GO:0043489">
    <property type="term" value="P:RNA stabilization"/>
    <property type="evidence" value="ECO:0007669"/>
    <property type="project" value="TreeGrafter"/>
</dbReference>
<organism evidence="3 4">
    <name type="scientific">Ceratodon purpureus</name>
    <name type="common">Fire moss</name>
    <name type="synonym">Dicranum purpureum</name>
    <dbReference type="NCBI Taxonomy" id="3225"/>
    <lineage>
        <taxon>Eukaryota</taxon>
        <taxon>Viridiplantae</taxon>
        <taxon>Streptophyta</taxon>
        <taxon>Embryophyta</taxon>
        <taxon>Bryophyta</taxon>
        <taxon>Bryophytina</taxon>
        <taxon>Bryopsida</taxon>
        <taxon>Dicranidae</taxon>
        <taxon>Pseudoditrichales</taxon>
        <taxon>Ditrichaceae</taxon>
        <taxon>Ceratodon</taxon>
    </lineage>
</organism>
<feature type="domain" description="S1 motif" evidence="2">
    <location>
        <begin position="419"/>
        <end position="488"/>
    </location>
</feature>
<dbReference type="PANTHER" id="PTHR15838:SF3">
    <property type="entry name" value="PROTEIN PIGMENT DEFECTIVE 338, CHLOROPLASTIC"/>
    <property type="match status" value="1"/>
</dbReference>
<keyword evidence="4" id="KW-1185">Reference proteome</keyword>
<accession>A0A8T0IUV3</accession>
<dbReference type="InterPro" id="IPR012340">
    <property type="entry name" value="NA-bd_OB-fold"/>
</dbReference>
<dbReference type="Pfam" id="PF00575">
    <property type="entry name" value="S1"/>
    <property type="match status" value="1"/>
</dbReference>
<evidence type="ECO:0000259" key="2">
    <source>
        <dbReference type="PROSITE" id="PS50126"/>
    </source>
</evidence>
<feature type="compositionally biased region" description="Acidic residues" evidence="1">
    <location>
        <begin position="111"/>
        <end position="127"/>
    </location>
</feature>
<feature type="region of interest" description="Disordered" evidence="1">
    <location>
        <begin position="102"/>
        <end position="154"/>
    </location>
</feature>
<dbReference type="SMART" id="SM00316">
    <property type="entry name" value="S1"/>
    <property type="match status" value="2"/>
</dbReference>